<dbReference type="AlphaFoldDB" id="A0A0M4E461"/>
<feature type="transmembrane region" description="Helical" evidence="1">
    <location>
        <begin position="12"/>
        <end position="36"/>
    </location>
</feature>
<organism evidence="2 3">
    <name type="scientific">Drosophila busckii</name>
    <name type="common">Fruit fly</name>
    <dbReference type="NCBI Taxonomy" id="30019"/>
    <lineage>
        <taxon>Eukaryota</taxon>
        <taxon>Metazoa</taxon>
        <taxon>Ecdysozoa</taxon>
        <taxon>Arthropoda</taxon>
        <taxon>Hexapoda</taxon>
        <taxon>Insecta</taxon>
        <taxon>Pterygota</taxon>
        <taxon>Neoptera</taxon>
        <taxon>Endopterygota</taxon>
        <taxon>Diptera</taxon>
        <taxon>Brachycera</taxon>
        <taxon>Muscomorpha</taxon>
        <taxon>Ephydroidea</taxon>
        <taxon>Drosophilidae</taxon>
        <taxon>Drosophila</taxon>
    </lineage>
</organism>
<proteinExistence type="predicted"/>
<gene>
    <name evidence="2" type="ORF">Dbus_chr2Lg656</name>
</gene>
<evidence type="ECO:0000256" key="1">
    <source>
        <dbReference type="SAM" id="Phobius"/>
    </source>
</evidence>
<keyword evidence="3" id="KW-1185">Reference proteome</keyword>
<name>A0A0M4E461_DROBS</name>
<evidence type="ECO:0000313" key="2">
    <source>
        <dbReference type="EMBL" id="ALC38571.1"/>
    </source>
</evidence>
<dbReference type="Proteomes" id="UP000494163">
    <property type="component" value="Chromosome 2L"/>
</dbReference>
<dbReference type="EMBL" id="CP012523">
    <property type="protein sequence ID" value="ALC38571.1"/>
    <property type="molecule type" value="Genomic_DNA"/>
</dbReference>
<dbReference type="PROSITE" id="PS51257">
    <property type="entry name" value="PROKAR_LIPOPROTEIN"/>
    <property type="match status" value="1"/>
</dbReference>
<keyword evidence="1" id="KW-0472">Membrane</keyword>
<protein>
    <submittedName>
        <fullName evidence="2">Maker432</fullName>
    </submittedName>
</protein>
<keyword evidence="1" id="KW-1133">Transmembrane helix</keyword>
<reference evidence="2 3" key="1">
    <citation type="submission" date="2015-08" db="EMBL/GenBank/DDBJ databases">
        <title>Ancestral chromatin configuration constrains chromatin evolution on differentiating sex chromosomes in Drosophila.</title>
        <authorList>
            <person name="Zhou Q."/>
            <person name="Bachtrog D."/>
        </authorList>
    </citation>
    <scope>NUCLEOTIDE SEQUENCE [LARGE SCALE GENOMIC DNA]</scope>
    <source>
        <tissue evidence="2">Whole larvae</tissue>
    </source>
</reference>
<keyword evidence="1" id="KW-0812">Transmembrane</keyword>
<sequence length="75" mass="8914">MLIPKVLPHQVLLFWFLVFYFALVLMGSCYWTYYFLQCSGCERVINFVRMCKKETTKCAHTIASCQMLCTKDERD</sequence>
<evidence type="ECO:0000313" key="3">
    <source>
        <dbReference type="Proteomes" id="UP000494163"/>
    </source>
</evidence>
<accession>A0A0M4E461</accession>